<proteinExistence type="predicted"/>
<dbReference type="Pfam" id="PF00691">
    <property type="entry name" value="OmpA"/>
    <property type="match status" value="1"/>
</dbReference>
<protein>
    <submittedName>
        <fullName evidence="8">OmpA family protein</fullName>
    </submittedName>
</protein>
<organism evidence="8 9">
    <name type="scientific">Propioniciclava tarda</name>
    <dbReference type="NCBI Taxonomy" id="433330"/>
    <lineage>
        <taxon>Bacteria</taxon>
        <taxon>Bacillati</taxon>
        <taxon>Actinomycetota</taxon>
        <taxon>Actinomycetes</taxon>
        <taxon>Propionibacteriales</taxon>
        <taxon>Propionibacteriaceae</taxon>
        <taxon>Propioniciclava</taxon>
    </lineage>
</organism>
<evidence type="ECO:0000313" key="8">
    <source>
        <dbReference type="EMBL" id="TBT96224.1"/>
    </source>
</evidence>
<evidence type="ECO:0000256" key="6">
    <source>
        <dbReference type="SAM" id="Phobius"/>
    </source>
</evidence>
<evidence type="ECO:0000256" key="5">
    <source>
        <dbReference type="SAM" id="MobiDB-lite"/>
    </source>
</evidence>
<evidence type="ECO:0000259" key="7">
    <source>
        <dbReference type="PROSITE" id="PS51123"/>
    </source>
</evidence>
<evidence type="ECO:0000256" key="1">
    <source>
        <dbReference type="ARBA" id="ARBA00004442"/>
    </source>
</evidence>
<dbReference type="InterPro" id="IPR006664">
    <property type="entry name" value="OMP_bac"/>
</dbReference>
<dbReference type="InterPro" id="IPR036737">
    <property type="entry name" value="OmpA-like_sf"/>
</dbReference>
<evidence type="ECO:0000256" key="3">
    <source>
        <dbReference type="ARBA" id="ARBA00023237"/>
    </source>
</evidence>
<evidence type="ECO:0000256" key="2">
    <source>
        <dbReference type="ARBA" id="ARBA00023136"/>
    </source>
</evidence>
<name>A0A4Q9KP07_PROTD</name>
<dbReference type="Gene3D" id="3.40.1520.20">
    <property type="match status" value="1"/>
</dbReference>
<dbReference type="PANTHER" id="PTHR30329:SF21">
    <property type="entry name" value="LIPOPROTEIN YIAD-RELATED"/>
    <property type="match status" value="1"/>
</dbReference>
<dbReference type="AlphaFoldDB" id="A0A4Q9KP07"/>
<feature type="region of interest" description="Disordered" evidence="5">
    <location>
        <begin position="1"/>
        <end position="23"/>
    </location>
</feature>
<accession>A0A4Q9KP07</accession>
<evidence type="ECO:0000256" key="4">
    <source>
        <dbReference type="PROSITE-ProRule" id="PRU00473"/>
    </source>
</evidence>
<dbReference type="InterPro" id="IPR006665">
    <property type="entry name" value="OmpA-like"/>
</dbReference>
<dbReference type="PRINTS" id="PR01021">
    <property type="entry name" value="OMPADOMAIN"/>
</dbReference>
<sequence>MDSQRDDGSVNPTRAADGATHTDHITGHEIVGYDTEVGRYRRPLLAAPVPWIAGLILVPALLAGLGMIKAAPAPAATKTPSVAAAPVSTPTPGTPEAAAANAVLEVSQDGKTVSVSGAVPDAATQKAVVDAVKAAYGSSVTVADRLKVTAGAPAVDAAAFGTVASALKGIQGVIFDIQGGNVRISGAAPDDAAKEAVLAAIKAAYPSAKITDTGIAVGDASTPPASCDATGNYVKVVTAQTKIQFASGGAKLTADSVAALGKIADAVKKCPGTKLEVAGNTDSSGSAAGNKTLSEKRATEVKAQLVALGLDPASITTVGNGETKPIASNDTVAGQATNRRVDITVQ</sequence>
<dbReference type="InterPro" id="IPR050330">
    <property type="entry name" value="Bact_OuterMem_StrucFunc"/>
</dbReference>
<reference evidence="8 9" key="1">
    <citation type="submission" date="2019-01" db="EMBL/GenBank/DDBJ databases">
        <title>Lactibacter flavus gen. nov., sp. nov., a novel bacterium of the family Propionibacteriaceae isolated from raw milk and dairy products.</title>
        <authorList>
            <person name="Huptas C."/>
            <person name="Wenning M."/>
            <person name="Breitenwieser F."/>
            <person name="Doll E."/>
            <person name="Von Neubeck M."/>
            <person name="Busse H.-J."/>
            <person name="Scherer S."/>
        </authorList>
    </citation>
    <scope>NUCLEOTIDE SEQUENCE [LARGE SCALE GENOMIC DNA]</scope>
    <source>
        <strain evidence="8 9">DSM 22130</strain>
    </source>
</reference>
<comment type="subcellular location">
    <subcellularLocation>
        <location evidence="1">Cell outer membrane</location>
    </subcellularLocation>
</comment>
<keyword evidence="9" id="KW-1185">Reference proteome</keyword>
<dbReference type="RefSeq" id="WP_131170636.1">
    <property type="nucleotide sequence ID" value="NZ_FXTL01000001.1"/>
</dbReference>
<dbReference type="InterPro" id="IPR054121">
    <property type="entry name" value="ArfA_BON-like"/>
</dbReference>
<dbReference type="PANTHER" id="PTHR30329">
    <property type="entry name" value="STATOR ELEMENT OF FLAGELLAR MOTOR COMPLEX"/>
    <property type="match status" value="1"/>
</dbReference>
<dbReference type="CDD" id="cd07185">
    <property type="entry name" value="OmpA_C-like"/>
    <property type="match status" value="1"/>
</dbReference>
<keyword evidence="2 4" id="KW-0472">Membrane</keyword>
<dbReference type="SUPFAM" id="SSF103088">
    <property type="entry name" value="OmpA-like"/>
    <property type="match status" value="1"/>
</dbReference>
<feature type="domain" description="OmpA-like" evidence="7">
    <location>
        <begin position="232"/>
        <end position="346"/>
    </location>
</feature>
<dbReference type="Gene3D" id="3.30.1330.60">
    <property type="entry name" value="OmpA-like domain"/>
    <property type="match status" value="1"/>
</dbReference>
<feature type="transmembrane region" description="Helical" evidence="6">
    <location>
        <begin position="49"/>
        <end position="68"/>
    </location>
</feature>
<comment type="caution">
    <text evidence="8">The sequence shown here is derived from an EMBL/GenBank/DDBJ whole genome shotgun (WGS) entry which is preliminary data.</text>
</comment>
<keyword evidence="6" id="KW-1133">Transmembrane helix</keyword>
<dbReference type="GO" id="GO:0009279">
    <property type="term" value="C:cell outer membrane"/>
    <property type="evidence" value="ECO:0007669"/>
    <property type="project" value="UniProtKB-SubCell"/>
</dbReference>
<dbReference type="OrthoDB" id="9782229at2"/>
<evidence type="ECO:0000313" key="9">
    <source>
        <dbReference type="Proteomes" id="UP000291933"/>
    </source>
</evidence>
<keyword evidence="6" id="KW-0812">Transmembrane</keyword>
<gene>
    <name evidence="8" type="ORF">ET996_00700</name>
</gene>
<dbReference type="PROSITE" id="PS51123">
    <property type="entry name" value="OMPA_2"/>
    <property type="match status" value="1"/>
</dbReference>
<keyword evidence="3" id="KW-0998">Cell outer membrane</keyword>
<dbReference type="EMBL" id="SDMR01000001">
    <property type="protein sequence ID" value="TBT96224.1"/>
    <property type="molecule type" value="Genomic_DNA"/>
</dbReference>
<dbReference type="Proteomes" id="UP000291933">
    <property type="component" value="Unassembled WGS sequence"/>
</dbReference>
<dbReference type="Pfam" id="PF21923">
    <property type="entry name" value="BON_like"/>
    <property type="match status" value="1"/>
</dbReference>